<evidence type="ECO:0000313" key="1">
    <source>
        <dbReference type="EMBL" id="KAJ4445433.1"/>
    </source>
</evidence>
<protein>
    <submittedName>
        <fullName evidence="1">Uncharacterized protein</fullName>
    </submittedName>
</protein>
<gene>
    <name evidence="1" type="ORF">ANN_07238</name>
</gene>
<reference evidence="1 2" key="1">
    <citation type="journal article" date="2022" name="Allergy">
        <title>Genome assembly and annotation of Periplaneta americana reveal a comprehensive cockroach allergen profile.</title>
        <authorList>
            <person name="Wang L."/>
            <person name="Xiong Q."/>
            <person name="Saelim N."/>
            <person name="Wang L."/>
            <person name="Nong W."/>
            <person name="Wan A.T."/>
            <person name="Shi M."/>
            <person name="Liu X."/>
            <person name="Cao Q."/>
            <person name="Hui J.H.L."/>
            <person name="Sookrung N."/>
            <person name="Leung T.F."/>
            <person name="Tungtrongchitr A."/>
            <person name="Tsui S.K.W."/>
        </authorList>
    </citation>
    <scope>NUCLEOTIDE SEQUENCE [LARGE SCALE GENOMIC DNA]</scope>
    <source>
        <strain evidence="1">PWHHKU_190912</strain>
    </source>
</reference>
<keyword evidence="2" id="KW-1185">Reference proteome</keyword>
<organism evidence="1 2">
    <name type="scientific">Periplaneta americana</name>
    <name type="common">American cockroach</name>
    <name type="synonym">Blatta americana</name>
    <dbReference type="NCBI Taxonomy" id="6978"/>
    <lineage>
        <taxon>Eukaryota</taxon>
        <taxon>Metazoa</taxon>
        <taxon>Ecdysozoa</taxon>
        <taxon>Arthropoda</taxon>
        <taxon>Hexapoda</taxon>
        <taxon>Insecta</taxon>
        <taxon>Pterygota</taxon>
        <taxon>Neoptera</taxon>
        <taxon>Polyneoptera</taxon>
        <taxon>Dictyoptera</taxon>
        <taxon>Blattodea</taxon>
        <taxon>Blattoidea</taxon>
        <taxon>Blattidae</taxon>
        <taxon>Blattinae</taxon>
        <taxon>Periplaneta</taxon>
    </lineage>
</organism>
<dbReference type="Proteomes" id="UP001148838">
    <property type="component" value="Unassembled WGS sequence"/>
</dbReference>
<comment type="caution">
    <text evidence="1">The sequence shown here is derived from an EMBL/GenBank/DDBJ whole genome shotgun (WGS) entry which is preliminary data.</text>
</comment>
<dbReference type="EMBL" id="JAJSOF020000011">
    <property type="protein sequence ID" value="KAJ4445433.1"/>
    <property type="molecule type" value="Genomic_DNA"/>
</dbReference>
<accession>A0ABQ8TGN6</accession>
<sequence>MSPGSTTESYPVFARIGLRENLGKNLNQVTWPDRDSNPGHLVSRPDALIVIPQDGLVDGNLLFVRNQLDDTDELSGRVESEFEEEENAATGNSWSFEGVSTIINEGRERCSPVQLMRSLVHSQTLGSSLGCFSLQIYDCSFTGRSCATSGPDTKLPSLPRGSSVTGLNPSAASGSVVNLPRHAPARLPACLPAPLGVKKQVTHFDIGCHARIPTRNTILRWVASFRITGSTSKKKSPGRNSIALRLSEATVRSRALRLLSLGPFEGDALEGMVNGRRVRDRRRYQMIDDIQIYGSYEETKRKADDREEDWRMLGLQPAQPQNSTPQLLLYTSSQRLCADLYQLASCSDSFHGTMIVHWVILRTVVADRVSGYPESAEGYGLSYHGDKLRLPLDARISFRRPSSVLCHMQT</sequence>
<name>A0ABQ8TGN6_PERAM</name>
<evidence type="ECO:0000313" key="2">
    <source>
        <dbReference type="Proteomes" id="UP001148838"/>
    </source>
</evidence>
<proteinExistence type="predicted"/>